<evidence type="ECO:0000313" key="5">
    <source>
        <dbReference type="EMBL" id="CAB4151906.1"/>
    </source>
</evidence>
<evidence type="ECO:0000259" key="4">
    <source>
        <dbReference type="SMART" id="SM00990"/>
    </source>
</evidence>
<comment type="cofactor">
    <cofactor evidence="1">
        <name>Mg(2+)</name>
        <dbReference type="ChEBI" id="CHEBI:18420"/>
    </cofactor>
</comment>
<keyword evidence="2" id="KW-0540">Nuclease</keyword>
<dbReference type="GO" id="GO:0016788">
    <property type="term" value="F:hydrolase activity, acting on ester bonds"/>
    <property type="evidence" value="ECO:0007669"/>
    <property type="project" value="InterPro"/>
</dbReference>
<evidence type="ECO:0000256" key="1">
    <source>
        <dbReference type="ARBA" id="ARBA00001946"/>
    </source>
</evidence>
<dbReference type="GO" id="GO:0004518">
    <property type="term" value="F:nuclease activity"/>
    <property type="evidence" value="ECO:0007669"/>
    <property type="project" value="UniProtKB-KW"/>
</dbReference>
<dbReference type="SMART" id="SM00990">
    <property type="entry name" value="VRR_NUC"/>
    <property type="match status" value="1"/>
</dbReference>
<sequence>MVTIASKGVSEHLEQARLVMWFRRTYPDTLIFAIPNGGLRSKSQALKLKVEGVVPGIPDLFIPAWMTWVEMKKAKGGVLSKEQQLMIKYLQSVNYCVIVGHGAEDAINQLRNQHEIMQRLQAL</sequence>
<accession>A0A6J5N3P4</accession>
<dbReference type="InterPro" id="IPR014883">
    <property type="entry name" value="VRR_NUC"/>
</dbReference>
<keyword evidence="3" id="KW-0378">Hydrolase</keyword>
<organism evidence="5">
    <name type="scientific">uncultured Caudovirales phage</name>
    <dbReference type="NCBI Taxonomy" id="2100421"/>
    <lineage>
        <taxon>Viruses</taxon>
        <taxon>Duplodnaviria</taxon>
        <taxon>Heunggongvirae</taxon>
        <taxon>Uroviricota</taxon>
        <taxon>Caudoviricetes</taxon>
        <taxon>Peduoviridae</taxon>
        <taxon>Maltschvirus</taxon>
        <taxon>Maltschvirus maltsch</taxon>
    </lineage>
</organism>
<reference evidence="5" key="1">
    <citation type="submission" date="2020-04" db="EMBL/GenBank/DDBJ databases">
        <authorList>
            <person name="Chiriac C."/>
            <person name="Salcher M."/>
            <person name="Ghai R."/>
            <person name="Kavagutti S V."/>
        </authorList>
    </citation>
    <scope>NUCLEOTIDE SEQUENCE</scope>
</reference>
<dbReference type="Gene3D" id="3.40.1350.10">
    <property type="match status" value="1"/>
</dbReference>
<evidence type="ECO:0000256" key="3">
    <source>
        <dbReference type="ARBA" id="ARBA00022801"/>
    </source>
</evidence>
<proteinExistence type="predicted"/>
<gene>
    <name evidence="5" type="ORF">UFOVP586_40</name>
</gene>
<feature type="domain" description="VRR-NUC" evidence="4">
    <location>
        <begin position="9"/>
        <end position="104"/>
    </location>
</feature>
<name>A0A6J5N3P4_9CAUD</name>
<dbReference type="GO" id="GO:0003676">
    <property type="term" value="F:nucleic acid binding"/>
    <property type="evidence" value="ECO:0007669"/>
    <property type="project" value="InterPro"/>
</dbReference>
<dbReference type="InterPro" id="IPR011856">
    <property type="entry name" value="tRNA_endonuc-like_dom_sf"/>
</dbReference>
<evidence type="ECO:0000256" key="2">
    <source>
        <dbReference type="ARBA" id="ARBA00022722"/>
    </source>
</evidence>
<dbReference type="EMBL" id="LR796553">
    <property type="protein sequence ID" value="CAB4151906.1"/>
    <property type="molecule type" value="Genomic_DNA"/>
</dbReference>
<protein>
    <submittedName>
        <fullName evidence="5">VRR-NUC domain containing protein</fullName>
    </submittedName>
</protein>